<name>A0ABV6U1H2_9ACTN</name>
<dbReference type="EMBL" id="JBHMQT010000012">
    <property type="protein sequence ID" value="MFC0862310.1"/>
    <property type="molecule type" value="Genomic_DNA"/>
</dbReference>
<evidence type="ECO:0000313" key="3">
    <source>
        <dbReference type="Proteomes" id="UP001589870"/>
    </source>
</evidence>
<protein>
    <submittedName>
        <fullName evidence="2">VOC family protein</fullName>
    </submittedName>
</protein>
<dbReference type="PANTHER" id="PTHR33993">
    <property type="entry name" value="GLYOXALASE-RELATED"/>
    <property type="match status" value="1"/>
</dbReference>
<sequence>MPNPVIFVDFPTPDPEATSVFYEKLFGWQVNRRPAGEFHEILPGVKPNLGMHREQAPVTGPVPRVYVMVDEPPAFLAQAVELGATVLWEETYWEEFNGRHAAFRDPWGTEIVLWRDKGTYYNS</sequence>
<feature type="domain" description="VOC" evidence="1">
    <location>
        <begin position="4"/>
        <end position="116"/>
    </location>
</feature>
<keyword evidence="3" id="KW-1185">Reference proteome</keyword>
<comment type="caution">
    <text evidence="2">The sequence shown here is derived from an EMBL/GenBank/DDBJ whole genome shotgun (WGS) entry which is preliminary data.</text>
</comment>
<organism evidence="2 3">
    <name type="scientific">Sphaerimonospora cavernae</name>
    <dbReference type="NCBI Taxonomy" id="1740611"/>
    <lineage>
        <taxon>Bacteria</taxon>
        <taxon>Bacillati</taxon>
        <taxon>Actinomycetota</taxon>
        <taxon>Actinomycetes</taxon>
        <taxon>Streptosporangiales</taxon>
        <taxon>Streptosporangiaceae</taxon>
        <taxon>Sphaerimonospora</taxon>
    </lineage>
</organism>
<dbReference type="PANTHER" id="PTHR33993:SF14">
    <property type="entry name" value="GB|AAF24581.1"/>
    <property type="match status" value="1"/>
</dbReference>
<dbReference type="Proteomes" id="UP001589870">
    <property type="component" value="Unassembled WGS sequence"/>
</dbReference>
<gene>
    <name evidence="2" type="ORF">ACFHYQ_08375</name>
</gene>
<dbReference type="Pfam" id="PF18029">
    <property type="entry name" value="Glyoxalase_6"/>
    <property type="match status" value="1"/>
</dbReference>
<dbReference type="RefSeq" id="WP_394300524.1">
    <property type="nucleotide sequence ID" value="NZ_JBHMQT010000012.1"/>
</dbReference>
<dbReference type="PROSITE" id="PS51819">
    <property type="entry name" value="VOC"/>
    <property type="match status" value="1"/>
</dbReference>
<evidence type="ECO:0000313" key="2">
    <source>
        <dbReference type="EMBL" id="MFC0862310.1"/>
    </source>
</evidence>
<dbReference type="InterPro" id="IPR041581">
    <property type="entry name" value="Glyoxalase_6"/>
</dbReference>
<dbReference type="Gene3D" id="3.10.180.10">
    <property type="entry name" value="2,3-Dihydroxybiphenyl 1,2-Dioxygenase, domain 1"/>
    <property type="match status" value="1"/>
</dbReference>
<proteinExistence type="predicted"/>
<dbReference type="InterPro" id="IPR029068">
    <property type="entry name" value="Glyas_Bleomycin-R_OHBP_Dase"/>
</dbReference>
<evidence type="ECO:0000259" key="1">
    <source>
        <dbReference type="PROSITE" id="PS51819"/>
    </source>
</evidence>
<accession>A0ABV6U1H2</accession>
<dbReference type="InterPro" id="IPR052164">
    <property type="entry name" value="Anthracycline_SecMetBiosynth"/>
</dbReference>
<dbReference type="InterPro" id="IPR037523">
    <property type="entry name" value="VOC_core"/>
</dbReference>
<dbReference type="SUPFAM" id="SSF54593">
    <property type="entry name" value="Glyoxalase/Bleomycin resistance protein/Dihydroxybiphenyl dioxygenase"/>
    <property type="match status" value="1"/>
</dbReference>
<reference evidence="2 3" key="1">
    <citation type="submission" date="2024-09" db="EMBL/GenBank/DDBJ databases">
        <authorList>
            <person name="Sun Q."/>
            <person name="Mori K."/>
        </authorList>
    </citation>
    <scope>NUCLEOTIDE SEQUENCE [LARGE SCALE GENOMIC DNA]</scope>
    <source>
        <strain evidence="2 3">TBRC 1851</strain>
    </source>
</reference>